<keyword evidence="3" id="KW-1185">Reference proteome</keyword>
<dbReference type="Proteomes" id="UP000241436">
    <property type="component" value="Unassembled WGS sequence"/>
</dbReference>
<evidence type="ECO:0000313" key="2">
    <source>
        <dbReference type="EMBL" id="PTL36262.1"/>
    </source>
</evidence>
<protein>
    <submittedName>
        <fullName evidence="2">Uncharacterized protein</fullName>
    </submittedName>
</protein>
<dbReference type="OrthoDB" id="1453894at2"/>
<evidence type="ECO:0000256" key="1">
    <source>
        <dbReference type="SAM" id="MobiDB-lite"/>
    </source>
</evidence>
<dbReference type="RefSeq" id="WP_107562008.1">
    <property type="nucleotide sequence ID" value="NZ_NVQC01000017.1"/>
</dbReference>
<name>A0A2T4TYQ6_9BACT</name>
<gene>
    <name evidence="2" type="ORF">CLG94_06300</name>
</gene>
<reference evidence="3" key="2">
    <citation type="journal article" date="2018" name="Environ. Microbiol.">
        <title>Bloom of a denitrifying methanotroph, 'Candidatus Methylomirabilis limnetica', in a deep stratified lake.</title>
        <authorList>
            <person name="Graf J.S."/>
            <person name="Mayr M.J."/>
            <person name="Marchant H.K."/>
            <person name="Tienken D."/>
            <person name="Hach P.F."/>
            <person name="Brand A."/>
            <person name="Schubert C.J."/>
            <person name="Kuypers M.M."/>
            <person name="Milucka J."/>
        </authorList>
    </citation>
    <scope>NUCLEOTIDE SEQUENCE [LARGE SCALE GENOMIC DNA]</scope>
    <source>
        <strain evidence="3">Zug</strain>
    </source>
</reference>
<dbReference type="AlphaFoldDB" id="A0A2T4TYQ6"/>
<sequence>MRGVTDVTGLRDIRSLHTTGQRAIPRRQGSTYLELYMLRVEKGRLDKEAALLAKRSQGIQKRLSDIHRQMEDLERPAQSERPSNAGETATARNAPAKKWKTFSMNY</sequence>
<proteinExistence type="predicted"/>
<dbReference type="EMBL" id="NVQC01000017">
    <property type="protein sequence ID" value="PTL36262.1"/>
    <property type="molecule type" value="Genomic_DNA"/>
</dbReference>
<evidence type="ECO:0000313" key="3">
    <source>
        <dbReference type="Proteomes" id="UP000241436"/>
    </source>
</evidence>
<comment type="caution">
    <text evidence="2">The sequence shown here is derived from an EMBL/GenBank/DDBJ whole genome shotgun (WGS) entry which is preliminary data.</text>
</comment>
<organism evidence="2 3">
    <name type="scientific">Candidatus Methylomirabilis limnetica</name>
    <dbReference type="NCBI Taxonomy" id="2033718"/>
    <lineage>
        <taxon>Bacteria</taxon>
        <taxon>Candidatus Methylomirabilota</taxon>
        <taxon>Candidatus Methylomirabilia</taxon>
        <taxon>Candidatus Methylomirabilales</taxon>
        <taxon>Candidatus Methylomirabilaceae</taxon>
        <taxon>Candidatus Methylomirabilis</taxon>
    </lineage>
</organism>
<accession>A0A2T4TYQ6</accession>
<feature type="compositionally biased region" description="Polar residues" evidence="1">
    <location>
        <begin position="80"/>
        <end position="91"/>
    </location>
</feature>
<feature type="region of interest" description="Disordered" evidence="1">
    <location>
        <begin position="70"/>
        <end position="106"/>
    </location>
</feature>
<reference evidence="2 3" key="1">
    <citation type="submission" date="2017-09" db="EMBL/GenBank/DDBJ databases">
        <title>Bloom of a denitrifying methanotroph, Candidatus Methylomirabilis limnetica, in a deep stratified lake.</title>
        <authorList>
            <person name="Graf J.S."/>
            <person name="Marchant H.K."/>
            <person name="Tienken D."/>
            <person name="Hach P.F."/>
            <person name="Brand A."/>
            <person name="Schubert C.J."/>
            <person name="Kuypers M.M."/>
            <person name="Milucka J."/>
        </authorList>
    </citation>
    <scope>NUCLEOTIDE SEQUENCE [LARGE SCALE GENOMIC DNA]</scope>
    <source>
        <strain evidence="2 3">Zug</strain>
    </source>
</reference>